<proteinExistence type="predicted"/>
<gene>
    <name evidence="1" type="ORF">LCGC14_2341250</name>
</gene>
<organism evidence="1">
    <name type="scientific">marine sediment metagenome</name>
    <dbReference type="NCBI Taxonomy" id="412755"/>
    <lineage>
        <taxon>unclassified sequences</taxon>
        <taxon>metagenomes</taxon>
        <taxon>ecological metagenomes</taxon>
    </lineage>
</organism>
<dbReference type="AlphaFoldDB" id="A0A0F9EPQ2"/>
<reference evidence="1" key="1">
    <citation type="journal article" date="2015" name="Nature">
        <title>Complex archaea that bridge the gap between prokaryotes and eukaryotes.</title>
        <authorList>
            <person name="Spang A."/>
            <person name="Saw J.H."/>
            <person name="Jorgensen S.L."/>
            <person name="Zaremba-Niedzwiedzka K."/>
            <person name="Martijn J."/>
            <person name="Lind A.E."/>
            <person name="van Eijk R."/>
            <person name="Schleper C."/>
            <person name="Guy L."/>
            <person name="Ettema T.J."/>
        </authorList>
    </citation>
    <scope>NUCLEOTIDE SEQUENCE</scope>
</reference>
<comment type="caution">
    <text evidence="1">The sequence shown here is derived from an EMBL/GenBank/DDBJ whole genome shotgun (WGS) entry which is preliminary data.</text>
</comment>
<dbReference type="EMBL" id="LAZR01033877">
    <property type="protein sequence ID" value="KKL46870.1"/>
    <property type="molecule type" value="Genomic_DNA"/>
</dbReference>
<protein>
    <submittedName>
        <fullName evidence="1">Uncharacterized protein</fullName>
    </submittedName>
</protein>
<sequence length="467" mass="52786">MPLFESLPRTGKAFPGRDSVLGGRASAPSGSVRIPSALVTNPMWMEWREMANSAQTYWAATRPKFANRDSIYEESFKIRFGEIKAKIPPSHREIVQQVTSKEANEILARLTAILTSVYPDWIYHPDGLSTAAGLRASELSNFVRSMWLGIEDAGLLPIIRQLTDQQLGYGGGMLKIHSRLDRWANLPFRDVGESDKDFAQRTRVFKAANIPFDITVPEYNTIYYDLTTDGLVRVFEIHRASVYEIAEQFGGHYDEKNGRLEIPIEVPNPKFNFEEPDSIDNPEFIHERISIATRTEVDYSEFWVKGRYVIFQVNNTPVMVEHLEPGMDLPYFLALGEVTSSPDPGRMGLPILYNAHEMFLRKLNLRAMEDSFLYKHGFARLIHFTEADPPGAVEPDLPDQEEEEEQIGEVLDAKFGREDWEYLTPANVSVLFANAQADTNREIESTALADVLTGRLPPSGTTGFLMS</sequence>
<feature type="non-terminal residue" evidence="1">
    <location>
        <position position="467"/>
    </location>
</feature>
<name>A0A0F9EPQ2_9ZZZZ</name>
<accession>A0A0F9EPQ2</accession>
<evidence type="ECO:0000313" key="1">
    <source>
        <dbReference type="EMBL" id="KKL46870.1"/>
    </source>
</evidence>